<evidence type="ECO:0000256" key="6">
    <source>
        <dbReference type="RuleBase" id="RU000716"/>
    </source>
</evidence>
<evidence type="ECO:0000256" key="3">
    <source>
        <dbReference type="ARBA" id="ARBA00023082"/>
    </source>
</evidence>
<dbReference type="RefSeq" id="WP_275110092.1">
    <property type="nucleotide sequence ID" value="NZ_JAKJSC010000002.1"/>
</dbReference>
<dbReference type="Proteomes" id="UP001528920">
    <property type="component" value="Unassembled WGS sequence"/>
</dbReference>
<dbReference type="PROSITE" id="PS01063">
    <property type="entry name" value="SIGMA70_ECF"/>
    <property type="match status" value="1"/>
</dbReference>
<accession>A0ABT5VTL4</accession>
<feature type="domain" description="RNA polymerase sigma factor 70 region 4 type 2" evidence="8">
    <location>
        <begin position="125"/>
        <end position="175"/>
    </location>
</feature>
<reference evidence="9 10" key="1">
    <citation type="submission" date="2022-01" db="EMBL/GenBank/DDBJ databases">
        <title>Labilibaculum sp. nov, a marine bacterium isolated from Antarctica.</title>
        <authorList>
            <person name="Dai W."/>
        </authorList>
    </citation>
    <scope>NUCLEOTIDE SEQUENCE [LARGE SCALE GENOMIC DNA]</scope>
    <source>
        <strain evidence="9 10">DW002</strain>
    </source>
</reference>
<dbReference type="InterPro" id="IPR013249">
    <property type="entry name" value="RNA_pol_sigma70_r4_t2"/>
</dbReference>
<comment type="similarity">
    <text evidence="1 6">Belongs to the sigma-70 factor family. ECF subfamily.</text>
</comment>
<evidence type="ECO:0000259" key="7">
    <source>
        <dbReference type="Pfam" id="PF04542"/>
    </source>
</evidence>
<dbReference type="PANTHER" id="PTHR43133">
    <property type="entry name" value="RNA POLYMERASE ECF-TYPE SIGMA FACTO"/>
    <property type="match status" value="1"/>
</dbReference>
<evidence type="ECO:0000256" key="2">
    <source>
        <dbReference type="ARBA" id="ARBA00023015"/>
    </source>
</evidence>
<proteinExistence type="inferred from homology"/>
<dbReference type="InterPro" id="IPR007627">
    <property type="entry name" value="RNA_pol_sigma70_r2"/>
</dbReference>
<dbReference type="InterPro" id="IPR013324">
    <property type="entry name" value="RNA_pol_sigma_r3/r4-like"/>
</dbReference>
<evidence type="ECO:0000313" key="9">
    <source>
        <dbReference type="EMBL" id="MDE5418760.1"/>
    </source>
</evidence>
<evidence type="ECO:0000256" key="4">
    <source>
        <dbReference type="ARBA" id="ARBA00023125"/>
    </source>
</evidence>
<dbReference type="NCBIfam" id="TIGR02937">
    <property type="entry name" value="sigma70-ECF"/>
    <property type="match status" value="1"/>
</dbReference>
<dbReference type="SUPFAM" id="SSF88659">
    <property type="entry name" value="Sigma3 and sigma4 domains of RNA polymerase sigma factors"/>
    <property type="match status" value="1"/>
</dbReference>
<dbReference type="InterPro" id="IPR000838">
    <property type="entry name" value="RNA_pol_sigma70_ECF_CS"/>
</dbReference>
<dbReference type="EMBL" id="JAKJSC010000002">
    <property type="protein sequence ID" value="MDE5418760.1"/>
    <property type="molecule type" value="Genomic_DNA"/>
</dbReference>
<keyword evidence="10" id="KW-1185">Reference proteome</keyword>
<feature type="domain" description="RNA polymerase sigma-70 region 2" evidence="7">
    <location>
        <begin position="24"/>
        <end position="90"/>
    </location>
</feature>
<evidence type="ECO:0000256" key="5">
    <source>
        <dbReference type="ARBA" id="ARBA00023163"/>
    </source>
</evidence>
<dbReference type="Pfam" id="PF04542">
    <property type="entry name" value="Sigma70_r2"/>
    <property type="match status" value="1"/>
</dbReference>
<organism evidence="9 10">
    <name type="scientific">Paralabilibaculum antarcticum</name>
    <dbReference type="NCBI Taxonomy" id="2912572"/>
    <lineage>
        <taxon>Bacteria</taxon>
        <taxon>Pseudomonadati</taxon>
        <taxon>Bacteroidota</taxon>
        <taxon>Bacteroidia</taxon>
        <taxon>Marinilabiliales</taxon>
        <taxon>Marinifilaceae</taxon>
        <taxon>Paralabilibaculum</taxon>
    </lineage>
</organism>
<keyword evidence="5 6" id="KW-0804">Transcription</keyword>
<keyword evidence="2 6" id="KW-0805">Transcription regulation</keyword>
<gene>
    <name evidence="9" type="ORF">L3049_12160</name>
</gene>
<dbReference type="CDD" id="cd06171">
    <property type="entry name" value="Sigma70_r4"/>
    <property type="match status" value="1"/>
</dbReference>
<evidence type="ECO:0000256" key="1">
    <source>
        <dbReference type="ARBA" id="ARBA00010641"/>
    </source>
</evidence>
<dbReference type="InterPro" id="IPR014284">
    <property type="entry name" value="RNA_pol_sigma-70_dom"/>
</dbReference>
<dbReference type="InterPro" id="IPR013325">
    <property type="entry name" value="RNA_pol_sigma_r2"/>
</dbReference>
<evidence type="ECO:0000259" key="8">
    <source>
        <dbReference type="Pfam" id="PF08281"/>
    </source>
</evidence>
<dbReference type="InterPro" id="IPR039425">
    <property type="entry name" value="RNA_pol_sigma-70-like"/>
</dbReference>
<keyword evidence="4 6" id="KW-0238">DNA-binding</keyword>
<keyword evidence="3 6" id="KW-0731">Sigma factor</keyword>
<protein>
    <recommendedName>
        <fullName evidence="6">RNA polymerase sigma factor</fullName>
    </recommendedName>
</protein>
<name>A0ABT5VTL4_9BACT</name>
<comment type="caution">
    <text evidence="9">The sequence shown here is derived from an EMBL/GenBank/DDBJ whole genome shotgun (WGS) entry which is preliminary data.</text>
</comment>
<dbReference type="InterPro" id="IPR036388">
    <property type="entry name" value="WH-like_DNA-bd_sf"/>
</dbReference>
<evidence type="ECO:0000313" key="10">
    <source>
        <dbReference type="Proteomes" id="UP001528920"/>
    </source>
</evidence>
<dbReference type="Gene3D" id="1.10.10.10">
    <property type="entry name" value="Winged helix-like DNA-binding domain superfamily/Winged helix DNA-binding domain"/>
    <property type="match status" value="1"/>
</dbReference>
<dbReference type="Pfam" id="PF08281">
    <property type="entry name" value="Sigma70_r4_2"/>
    <property type="match status" value="1"/>
</dbReference>
<dbReference type="SUPFAM" id="SSF88946">
    <property type="entry name" value="Sigma2 domain of RNA polymerase sigma factors"/>
    <property type="match status" value="1"/>
</dbReference>
<dbReference type="Gene3D" id="1.10.1740.10">
    <property type="match status" value="1"/>
</dbReference>
<dbReference type="PANTHER" id="PTHR43133:SF45">
    <property type="entry name" value="RNA POLYMERASE ECF-TYPE SIGMA FACTOR"/>
    <property type="match status" value="1"/>
</dbReference>
<sequence length="191" mass="21959">MKFRNDTYYLAKIKEGDPGAYAFLVNKHKKMAFNIALQLMGNREDAEEVAQDAFLKAYQALDKYKGDSKFSTWIYRIIYNTAISRLRKKKLDVSSIDEDFSVSVNVKSTQSALKDLQAVERKKYLREALKRINGDDCSLITLFYLEENSVEEICSITGLNASNVKVKLHRARKKLYAELEKVLQGELKTIL</sequence>